<comment type="subcellular location">
    <subcellularLocation>
        <location evidence="1">Membrane</location>
        <topology evidence="1">Multi-pass membrane protein</topology>
    </subcellularLocation>
</comment>
<evidence type="ECO:0000256" key="10">
    <source>
        <dbReference type="ARBA" id="ARBA00023303"/>
    </source>
</evidence>
<feature type="transmembrane region" description="Helical" evidence="11">
    <location>
        <begin position="151"/>
        <end position="173"/>
    </location>
</feature>
<dbReference type="OMA" id="KMSETYI"/>
<keyword evidence="5 11" id="KW-1133">Transmembrane helix</keyword>
<keyword evidence="14" id="KW-1185">Reference proteome</keyword>
<dbReference type="Proteomes" id="UP000008144">
    <property type="component" value="Unassembled WGS sequence"/>
</dbReference>
<dbReference type="PANTHER" id="PTHR47143">
    <property type="entry name" value="TRANSIENT RECEPTOR POTENTIAL CATION CHANNEL PROTEIN PAINLESS"/>
    <property type="match status" value="1"/>
</dbReference>
<dbReference type="Ensembl" id="ENSCINT00000023324.2">
    <property type="protein sequence ID" value="ENSCINP00000023078.2"/>
    <property type="gene ID" value="ENSCING00000012335.2"/>
</dbReference>
<feature type="transmembrane region" description="Helical" evidence="11">
    <location>
        <begin position="87"/>
        <end position="105"/>
    </location>
</feature>
<evidence type="ECO:0000256" key="1">
    <source>
        <dbReference type="ARBA" id="ARBA00004141"/>
    </source>
</evidence>
<keyword evidence="10" id="KW-0407">Ion channel</keyword>
<dbReference type="STRING" id="7719.ENSCINP00000023078"/>
<keyword evidence="3 11" id="KW-0812">Transmembrane</keyword>
<dbReference type="HOGENOM" id="CLU_1351585_0_0_1"/>
<keyword evidence="7" id="KW-0406">Ion transport</keyword>
<dbReference type="InterPro" id="IPR005821">
    <property type="entry name" value="Ion_trans_dom"/>
</dbReference>
<evidence type="ECO:0000313" key="14">
    <source>
        <dbReference type="Proteomes" id="UP000008144"/>
    </source>
</evidence>
<name>F7ABJ7_CIOIN</name>
<feature type="domain" description="Ion transport" evidence="12">
    <location>
        <begin position="58"/>
        <end position="202"/>
    </location>
</feature>
<keyword evidence="9" id="KW-0325">Glycoprotein</keyword>
<evidence type="ECO:0000259" key="12">
    <source>
        <dbReference type="Pfam" id="PF00520"/>
    </source>
</evidence>
<reference evidence="14" key="1">
    <citation type="journal article" date="2002" name="Science">
        <title>The draft genome of Ciona intestinalis: insights into chordate and vertebrate origins.</title>
        <authorList>
            <person name="Dehal P."/>
            <person name="Satou Y."/>
            <person name="Campbell R.K."/>
            <person name="Chapman J."/>
            <person name="Degnan B."/>
            <person name="De Tomaso A."/>
            <person name="Davidson B."/>
            <person name="Di Gregorio A."/>
            <person name="Gelpke M."/>
            <person name="Goodstein D.M."/>
            <person name="Harafuji N."/>
            <person name="Hastings K.E."/>
            <person name="Ho I."/>
            <person name="Hotta K."/>
            <person name="Huang W."/>
            <person name="Kawashima T."/>
            <person name="Lemaire P."/>
            <person name="Martinez D."/>
            <person name="Meinertzhagen I.A."/>
            <person name="Necula S."/>
            <person name="Nonaka M."/>
            <person name="Putnam N."/>
            <person name="Rash S."/>
            <person name="Saiga H."/>
            <person name="Satake M."/>
            <person name="Terry A."/>
            <person name="Yamada L."/>
            <person name="Wang H.G."/>
            <person name="Awazu S."/>
            <person name="Azumi K."/>
            <person name="Boore J."/>
            <person name="Branno M."/>
            <person name="Chin-Bow S."/>
            <person name="DeSantis R."/>
            <person name="Doyle S."/>
            <person name="Francino P."/>
            <person name="Keys D.N."/>
            <person name="Haga S."/>
            <person name="Hayashi H."/>
            <person name="Hino K."/>
            <person name="Imai K.S."/>
            <person name="Inaba K."/>
            <person name="Kano S."/>
            <person name="Kobayashi K."/>
            <person name="Kobayashi M."/>
            <person name="Lee B.I."/>
            <person name="Makabe K.W."/>
            <person name="Manohar C."/>
            <person name="Matassi G."/>
            <person name="Medina M."/>
            <person name="Mochizuki Y."/>
            <person name="Mount S."/>
            <person name="Morishita T."/>
            <person name="Miura S."/>
            <person name="Nakayama A."/>
            <person name="Nishizaka S."/>
            <person name="Nomoto H."/>
            <person name="Ohta F."/>
            <person name="Oishi K."/>
            <person name="Rigoutsos I."/>
            <person name="Sano M."/>
            <person name="Sasaki A."/>
            <person name="Sasakura Y."/>
            <person name="Shoguchi E."/>
            <person name="Shin-i T."/>
            <person name="Spagnuolo A."/>
            <person name="Stainier D."/>
            <person name="Suzuki M.M."/>
            <person name="Tassy O."/>
            <person name="Takatori N."/>
            <person name="Tokuoka M."/>
            <person name="Yagi K."/>
            <person name="Yoshizaki F."/>
            <person name="Wada S."/>
            <person name="Zhang C."/>
            <person name="Hyatt P.D."/>
            <person name="Larimer F."/>
            <person name="Detter C."/>
            <person name="Doggett N."/>
            <person name="Glavina T."/>
            <person name="Hawkins T."/>
            <person name="Richardson P."/>
            <person name="Lucas S."/>
            <person name="Kohara Y."/>
            <person name="Levine M."/>
            <person name="Satoh N."/>
            <person name="Rokhsar D.S."/>
        </authorList>
    </citation>
    <scope>NUCLEOTIDE SEQUENCE [LARGE SCALE GENOMIC DNA]</scope>
</reference>
<evidence type="ECO:0000256" key="11">
    <source>
        <dbReference type="SAM" id="Phobius"/>
    </source>
</evidence>
<dbReference type="GO" id="GO:0005216">
    <property type="term" value="F:monoatomic ion channel activity"/>
    <property type="evidence" value="ECO:0007669"/>
    <property type="project" value="InterPro"/>
</dbReference>
<sequence>MMSLFPITYLVSTIDSGIHFEKMSETYITVNDTNGTLTTTRAPPIVFSRFQIAMMIQLTVVNLLEILKELGQMYQQRGEYFRDFTNVTEWTLYVTSVLFAVPFLTGYPLHWQFEVGAVAVFLGWFNLLVFLQKFDLAGIYVVMFMQILKTLIQVLLVFSFLLVAFSLAFTVLMKNEADQAFSNPIIAMMRVITMLLGEIGYVE</sequence>
<evidence type="ECO:0000256" key="5">
    <source>
        <dbReference type="ARBA" id="ARBA00022989"/>
    </source>
</evidence>
<dbReference type="PANTHER" id="PTHR47143:SF1">
    <property type="entry name" value="ION_TRANS DOMAIN-CONTAINING PROTEIN"/>
    <property type="match status" value="1"/>
</dbReference>
<dbReference type="AlphaFoldDB" id="F7ABJ7"/>
<proteinExistence type="predicted"/>
<evidence type="ECO:0000256" key="4">
    <source>
        <dbReference type="ARBA" id="ARBA00022737"/>
    </source>
</evidence>
<organism evidence="13 14">
    <name type="scientific">Ciona intestinalis</name>
    <name type="common">Transparent sea squirt</name>
    <name type="synonym">Ascidia intestinalis</name>
    <dbReference type="NCBI Taxonomy" id="7719"/>
    <lineage>
        <taxon>Eukaryota</taxon>
        <taxon>Metazoa</taxon>
        <taxon>Chordata</taxon>
        <taxon>Tunicata</taxon>
        <taxon>Ascidiacea</taxon>
        <taxon>Phlebobranchia</taxon>
        <taxon>Cionidae</taxon>
        <taxon>Ciona</taxon>
    </lineage>
</organism>
<dbReference type="GeneTree" id="ENSGT00940000156118"/>
<keyword evidence="8 11" id="KW-0472">Membrane</keyword>
<evidence type="ECO:0000256" key="9">
    <source>
        <dbReference type="ARBA" id="ARBA00023180"/>
    </source>
</evidence>
<reference evidence="13" key="2">
    <citation type="submission" date="2025-08" db="UniProtKB">
        <authorList>
            <consortium name="Ensembl"/>
        </authorList>
    </citation>
    <scope>IDENTIFICATION</scope>
</reference>
<feature type="transmembrane region" description="Helical" evidence="11">
    <location>
        <begin position="46"/>
        <end position="67"/>
    </location>
</feature>
<reference evidence="13" key="3">
    <citation type="submission" date="2025-09" db="UniProtKB">
        <authorList>
            <consortium name="Ensembl"/>
        </authorList>
    </citation>
    <scope>IDENTIFICATION</scope>
</reference>
<evidence type="ECO:0000256" key="7">
    <source>
        <dbReference type="ARBA" id="ARBA00023065"/>
    </source>
</evidence>
<evidence type="ECO:0000256" key="2">
    <source>
        <dbReference type="ARBA" id="ARBA00022448"/>
    </source>
</evidence>
<dbReference type="InParanoid" id="F7ABJ7"/>
<evidence type="ECO:0000256" key="8">
    <source>
        <dbReference type="ARBA" id="ARBA00023136"/>
    </source>
</evidence>
<keyword evidence="2" id="KW-0813">Transport</keyword>
<evidence type="ECO:0000313" key="13">
    <source>
        <dbReference type="Ensembl" id="ENSCINP00000023078.2"/>
    </source>
</evidence>
<evidence type="ECO:0000256" key="3">
    <source>
        <dbReference type="ARBA" id="ARBA00022692"/>
    </source>
</evidence>
<keyword evidence="4" id="KW-0677">Repeat</keyword>
<dbReference type="InterPro" id="IPR052076">
    <property type="entry name" value="TRP_cation_channel"/>
</dbReference>
<dbReference type="Pfam" id="PF00520">
    <property type="entry name" value="Ion_trans"/>
    <property type="match status" value="1"/>
</dbReference>
<protein>
    <recommendedName>
        <fullName evidence="12">Ion transport domain-containing protein</fullName>
    </recommendedName>
</protein>
<dbReference type="GO" id="GO:0016020">
    <property type="term" value="C:membrane"/>
    <property type="evidence" value="ECO:0007669"/>
    <property type="project" value="UniProtKB-SubCell"/>
</dbReference>
<accession>F7ABJ7</accession>
<keyword evidence="6" id="KW-0040">ANK repeat</keyword>
<evidence type="ECO:0000256" key="6">
    <source>
        <dbReference type="ARBA" id="ARBA00023043"/>
    </source>
</evidence>